<proteinExistence type="predicted"/>
<sequence length="106" mass="12575">METVNFIISRNSSRLEKRKEKKYNNKIKLKKIKKSPIYFRRSRPRRIVEYISPRYRDLRRAASSNSPSLKASALAREAKDASRNYYVDSRDVNNCAKNRLYTTTLI</sequence>
<evidence type="ECO:0000313" key="1">
    <source>
        <dbReference type="EMBL" id="KAL0126923.1"/>
    </source>
</evidence>
<accession>A0AAW2GH93</accession>
<reference evidence="1 2" key="1">
    <citation type="submission" date="2023-03" db="EMBL/GenBank/DDBJ databases">
        <title>High recombination rates correlate with genetic variation in Cardiocondyla obscurior ants.</title>
        <authorList>
            <person name="Errbii M."/>
        </authorList>
    </citation>
    <scope>NUCLEOTIDE SEQUENCE [LARGE SCALE GENOMIC DNA]</scope>
    <source>
        <strain evidence="1">Alpha-2009</strain>
        <tissue evidence="1">Whole body</tissue>
    </source>
</reference>
<organism evidence="1 2">
    <name type="scientific">Cardiocondyla obscurior</name>
    <dbReference type="NCBI Taxonomy" id="286306"/>
    <lineage>
        <taxon>Eukaryota</taxon>
        <taxon>Metazoa</taxon>
        <taxon>Ecdysozoa</taxon>
        <taxon>Arthropoda</taxon>
        <taxon>Hexapoda</taxon>
        <taxon>Insecta</taxon>
        <taxon>Pterygota</taxon>
        <taxon>Neoptera</taxon>
        <taxon>Endopterygota</taxon>
        <taxon>Hymenoptera</taxon>
        <taxon>Apocrita</taxon>
        <taxon>Aculeata</taxon>
        <taxon>Formicoidea</taxon>
        <taxon>Formicidae</taxon>
        <taxon>Myrmicinae</taxon>
        <taxon>Cardiocondyla</taxon>
    </lineage>
</organism>
<keyword evidence="2" id="KW-1185">Reference proteome</keyword>
<evidence type="ECO:0000313" key="2">
    <source>
        <dbReference type="Proteomes" id="UP001430953"/>
    </source>
</evidence>
<dbReference type="EMBL" id="JADYXP020000004">
    <property type="protein sequence ID" value="KAL0126923.1"/>
    <property type="molecule type" value="Genomic_DNA"/>
</dbReference>
<comment type="caution">
    <text evidence="1">The sequence shown here is derived from an EMBL/GenBank/DDBJ whole genome shotgun (WGS) entry which is preliminary data.</text>
</comment>
<dbReference type="AlphaFoldDB" id="A0AAW2GH93"/>
<name>A0AAW2GH93_9HYME</name>
<gene>
    <name evidence="1" type="ORF">PUN28_005331</name>
</gene>
<dbReference type="Proteomes" id="UP001430953">
    <property type="component" value="Unassembled WGS sequence"/>
</dbReference>
<protein>
    <submittedName>
        <fullName evidence="1">Uncharacterized protein</fullName>
    </submittedName>
</protein>